<sequence length="185" mass="20984">MTNRLKFFKEAVKSLKTSGTVTPSSRFLAKRMIAKIDFATTDVVVELGAGNGVITKQILKKLHPKATLVCFEINDNFYKDLLKIKNKQLVVLNTSAEKIEEELAKLGFSEANHIISSLPFTIIPDAISTEILEKAYKVLASKGTFMQYQYSLTYFKKLSKVFSEEIKLEFEPLNFPPAFVYRCIK</sequence>
<keyword evidence="3" id="KW-0949">S-adenosyl-L-methionine</keyword>
<dbReference type="InterPro" id="IPR020598">
    <property type="entry name" value="rRNA_Ade_methylase_Trfase_N"/>
</dbReference>
<dbReference type="GO" id="GO:0000179">
    <property type="term" value="F:rRNA (adenine-N6,N6-)-dimethyltransferase activity"/>
    <property type="evidence" value="ECO:0007669"/>
    <property type="project" value="InterPro"/>
</dbReference>
<evidence type="ECO:0000256" key="3">
    <source>
        <dbReference type="ARBA" id="ARBA00022691"/>
    </source>
</evidence>
<evidence type="ECO:0000256" key="1">
    <source>
        <dbReference type="ARBA" id="ARBA00022603"/>
    </source>
</evidence>
<dbReference type="EMBL" id="CP018155">
    <property type="protein sequence ID" value="APG65894.1"/>
    <property type="molecule type" value="Genomic_DNA"/>
</dbReference>
<dbReference type="STRING" id="1850252.LPB136_11180"/>
<evidence type="ECO:0000313" key="5">
    <source>
        <dbReference type="EMBL" id="APG65894.1"/>
    </source>
</evidence>
<dbReference type="SMART" id="SM00650">
    <property type="entry name" value="rADc"/>
    <property type="match status" value="1"/>
</dbReference>
<name>A0A1L3JLC7_9FLAO</name>
<dbReference type="RefSeq" id="WP_072556418.1">
    <property type="nucleotide sequence ID" value="NZ_CP018155.1"/>
</dbReference>
<dbReference type="Pfam" id="PF05175">
    <property type="entry name" value="MTS"/>
    <property type="match status" value="1"/>
</dbReference>
<protein>
    <submittedName>
        <fullName evidence="5">Ribosomal RNA adenine dimethylase</fullName>
    </submittedName>
</protein>
<evidence type="ECO:0000256" key="2">
    <source>
        <dbReference type="ARBA" id="ARBA00022679"/>
    </source>
</evidence>
<keyword evidence="2" id="KW-0808">Transferase</keyword>
<evidence type="ECO:0000313" key="6">
    <source>
        <dbReference type="Proteomes" id="UP000181898"/>
    </source>
</evidence>
<reference evidence="5 6" key="1">
    <citation type="submission" date="2016-11" db="EMBL/GenBank/DDBJ databases">
        <title>Tenacibaculum sp. LPB0136, isolated from marine environment.</title>
        <authorList>
            <person name="Kim E."/>
            <person name="Yi H."/>
        </authorList>
    </citation>
    <scope>NUCLEOTIDE SEQUENCE [LARGE SCALE GENOMIC DNA]</scope>
    <source>
        <strain evidence="5 6">LPB0136</strain>
    </source>
</reference>
<dbReference type="OrthoDB" id="9805585at2"/>
<evidence type="ECO:0000259" key="4">
    <source>
        <dbReference type="SMART" id="SM00650"/>
    </source>
</evidence>
<dbReference type="SUPFAM" id="SSF53335">
    <property type="entry name" value="S-adenosyl-L-methionine-dependent methyltransferases"/>
    <property type="match status" value="1"/>
</dbReference>
<proteinExistence type="predicted"/>
<dbReference type="InterPro" id="IPR007848">
    <property type="entry name" value="Small_mtfrase_dom"/>
</dbReference>
<dbReference type="AlphaFoldDB" id="A0A1L3JLC7"/>
<dbReference type="Gene3D" id="3.40.50.150">
    <property type="entry name" value="Vaccinia Virus protein VP39"/>
    <property type="match status" value="1"/>
</dbReference>
<keyword evidence="1 5" id="KW-0489">Methyltransferase</keyword>
<keyword evidence="6" id="KW-1185">Reference proteome</keyword>
<feature type="domain" description="Ribosomal RNA adenine methylase transferase N-terminal" evidence="4">
    <location>
        <begin position="28"/>
        <end position="172"/>
    </location>
</feature>
<organism evidence="5 6">
    <name type="scientific">Tenacibaculum todarodis</name>
    <dbReference type="NCBI Taxonomy" id="1850252"/>
    <lineage>
        <taxon>Bacteria</taxon>
        <taxon>Pseudomonadati</taxon>
        <taxon>Bacteroidota</taxon>
        <taxon>Flavobacteriia</taxon>
        <taxon>Flavobacteriales</taxon>
        <taxon>Flavobacteriaceae</taxon>
        <taxon>Tenacibaculum</taxon>
    </lineage>
</organism>
<gene>
    <name evidence="5" type="ORF">LPB136_11180</name>
</gene>
<dbReference type="Proteomes" id="UP000181898">
    <property type="component" value="Chromosome"/>
</dbReference>
<dbReference type="InterPro" id="IPR029063">
    <property type="entry name" value="SAM-dependent_MTases_sf"/>
</dbReference>
<dbReference type="CDD" id="cd02440">
    <property type="entry name" value="AdoMet_MTases"/>
    <property type="match status" value="1"/>
</dbReference>
<dbReference type="KEGG" id="ten:LPB136_11180"/>
<accession>A0A1L3JLC7</accession>